<protein>
    <submittedName>
        <fullName evidence="3">CRIB</fullName>
    </submittedName>
</protein>
<feature type="compositionally biased region" description="Pro residues" evidence="1">
    <location>
        <begin position="160"/>
        <end position="174"/>
    </location>
</feature>
<dbReference type="EMBL" id="LN902844">
    <property type="protein sequence ID" value="CUT98717.1"/>
    <property type="molecule type" value="Genomic_DNA"/>
</dbReference>
<evidence type="ECO:0000313" key="4">
    <source>
        <dbReference type="Proteomes" id="UP000017246"/>
    </source>
</evidence>
<dbReference type="AlphaFoldDB" id="A0A0S4MIW0"/>
<dbReference type="PROSITE" id="PS50108">
    <property type="entry name" value="CRIB"/>
    <property type="match status" value="1"/>
</dbReference>
<accession>A0A0S4MIW0</accession>
<evidence type="ECO:0000259" key="2">
    <source>
        <dbReference type="PROSITE" id="PS50108"/>
    </source>
</evidence>
<feature type="domain" description="CRIB" evidence="2">
    <location>
        <begin position="35"/>
        <end position="48"/>
    </location>
</feature>
<reference evidence="3" key="1">
    <citation type="journal article" date="2013" name="Nature">
        <title>The genomes of four tapeworm species reveal adaptations to parasitism.</title>
        <authorList>
            <person name="Tsai I.J."/>
            <person name="Zarowiecki M."/>
            <person name="Holroyd N."/>
            <person name="Garciarrubio A."/>
            <person name="Sanchez-Flores A."/>
            <person name="Brooks K.L."/>
            <person name="Tracey A."/>
            <person name="Bobes R.J."/>
            <person name="Fragoso G."/>
            <person name="Sciutto E."/>
            <person name="Aslett M."/>
            <person name="Beasley H."/>
            <person name="Bennett H.M."/>
            <person name="Cai J."/>
            <person name="Camicia F."/>
            <person name="Clark R."/>
            <person name="Cucher M."/>
            <person name="De Silva N."/>
            <person name="Day T.A."/>
            <person name="Deplazes P."/>
            <person name="Estrada K."/>
            <person name="Fernandez C."/>
            <person name="Holland P.W."/>
            <person name="Hou J."/>
            <person name="Hu S."/>
            <person name="Huckvale T."/>
            <person name="Hung S.S."/>
            <person name="Kamenetzky L."/>
            <person name="Keane J.A."/>
            <person name="Kiss F."/>
            <person name="Koziol U."/>
            <person name="Lambert O."/>
            <person name="Liu K."/>
            <person name="Luo X."/>
            <person name="Luo Y."/>
            <person name="Macchiaroli N."/>
            <person name="Nichol S."/>
            <person name="Paps J."/>
            <person name="Parkinson J."/>
            <person name="Pouchkina-Stantcheva N."/>
            <person name="Riddiford N."/>
            <person name="Rosenzvit M."/>
            <person name="Salinas G."/>
            <person name="Wasmuth J.D."/>
            <person name="Zamanian M."/>
            <person name="Zheng Y."/>
            <person name="Cai X."/>
            <person name="Soberon X."/>
            <person name="Olson P.D."/>
            <person name="Laclette J.P."/>
            <person name="Brehm K."/>
            <person name="Berriman M."/>
            <person name="Garciarrubio A."/>
            <person name="Bobes R.J."/>
            <person name="Fragoso G."/>
            <person name="Sanchez-Flores A."/>
            <person name="Estrada K."/>
            <person name="Cevallos M.A."/>
            <person name="Morett E."/>
            <person name="Gonzalez V."/>
            <person name="Portillo T."/>
            <person name="Ochoa-Leyva A."/>
            <person name="Jose M.V."/>
            <person name="Sciutto E."/>
            <person name="Landa A."/>
            <person name="Jimenez L."/>
            <person name="Valdes V."/>
            <person name="Carrero J.C."/>
            <person name="Larralde C."/>
            <person name="Morales-Montor J."/>
            <person name="Limon-Lason J."/>
            <person name="Soberon X."/>
            <person name="Laclette J.P."/>
        </authorList>
    </citation>
    <scope>NUCLEOTIDE SEQUENCE [LARGE SCALE GENOMIC DNA]</scope>
</reference>
<organism evidence="3 4">
    <name type="scientific">Echinococcus multilocularis</name>
    <name type="common">Fox tapeworm</name>
    <dbReference type="NCBI Taxonomy" id="6211"/>
    <lineage>
        <taxon>Eukaryota</taxon>
        <taxon>Metazoa</taxon>
        <taxon>Spiralia</taxon>
        <taxon>Lophotrochozoa</taxon>
        <taxon>Platyhelminthes</taxon>
        <taxon>Cestoda</taxon>
        <taxon>Eucestoda</taxon>
        <taxon>Cyclophyllidea</taxon>
        <taxon>Taeniidae</taxon>
        <taxon>Echinococcus</taxon>
    </lineage>
</organism>
<dbReference type="STRING" id="6211.A0A0S4MIW0"/>
<dbReference type="Proteomes" id="UP000017246">
    <property type="component" value="Unassembled WGS sequence"/>
</dbReference>
<evidence type="ECO:0000256" key="1">
    <source>
        <dbReference type="SAM" id="MobiDB-lite"/>
    </source>
</evidence>
<feature type="region of interest" description="Disordered" evidence="1">
    <location>
        <begin position="135"/>
        <end position="174"/>
    </location>
</feature>
<evidence type="ECO:0000313" key="3">
    <source>
        <dbReference type="EMBL" id="CUT98717.1"/>
    </source>
</evidence>
<name>A0A0S4MIW0_ECHMU</name>
<dbReference type="PROSITE" id="PS51257">
    <property type="entry name" value="PROKAR_LIPOPROTEIN"/>
    <property type="match status" value="1"/>
</dbReference>
<proteinExistence type="predicted"/>
<keyword evidence="4" id="KW-1185">Reference proteome</keyword>
<reference evidence="3" key="2">
    <citation type="submission" date="2015-11" db="EMBL/GenBank/DDBJ databases">
        <authorList>
            <person name="Zhang Y."/>
            <person name="Guo Z."/>
        </authorList>
    </citation>
    <scope>NUCLEOTIDE SEQUENCE</scope>
</reference>
<dbReference type="InterPro" id="IPR000095">
    <property type="entry name" value="CRIB_dom"/>
</dbReference>
<sequence length="174" mass="18427">MLRSKLCSSGQGGALFSCCVSNEDPSEHKIDRRAIGPPTDFRHLAHMGSSGCSTSVLFLCTYREYYVITSSTVSGAGLDDTSTQPPITTHLKLIELSEALAAHNASAAAALRLTNQESVTSIALHPPPFSVTSRVSEAAVPADRKRRKSTTTSRYLISGPLPPPPPPPPSALIT</sequence>
<dbReference type="OMA" id="YREYYVI"/>
<dbReference type="OrthoDB" id="5559822at2759"/>